<accession>A0AA42B2K9</accession>
<dbReference type="InterPro" id="IPR044965">
    <property type="entry name" value="Glyco_hydro_17_plant"/>
</dbReference>
<dbReference type="GO" id="GO:0005975">
    <property type="term" value="P:carbohydrate metabolic process"/>
    <property type="evidence" value="ECO:0007669"/>
    <property type="project" value="InterPro"/>
</dbReference>
<name>A0AA42B2K9_PAPNU</name>
<dbReference type="GO" id="GO:0004553">
    <property type="term" value="F:hydrolase activity, hydrolyzing O-glycosyl compounds"/>
    <property type="evidence" value="ECO:0007669"/>
    <property type="project" value="InterPro"/>
</dbReference>
<keyword evidence="6" id="KW-1185">Reference proteome</keyword>
<protein>
    <recommendedName>
        <fullName evidence="7">Glucan endo-1,3-beta-D-glucosidase</fullName>
    </recommendedName>
</protein>
<keyword evidence="2" id="KW-0378">Hydrolase</keyword>
<sequence length="176" mass="19830">MNVLGTSYPPSVSAFSNDCIQTMRGIVSFLQNQGFPLFVNVYPYFAYASNPGKIRLDYALFNTTDVVVHDGNLQYKNLFYAMVDSMIWAVEKAAGKADVATVEHAKMYINNMISTLMKSGTPKRPGHAMRTHIFAMFNENMKPEGEERNFGIYRPDLTEVYHVNWPPTGSCDIGNH</sequence>
<comment type="caution">
    <text evidence="5">The sequence shown here is derived from an EMBL/GenBank/DDBJ whole genome shotgun (WGS) entry which is preliminary data.</text>
</comment>
<evidence type="ECO:0000256" key="2">
    <source>
        <dbReference type="ARBA" id="ARBA00022801"/>
    </source>
</evidence>
<dbReference type="PANTHER" id="PTHR32227">
    <property type="entry name" value="GLUCAN ENDO-1,3-BETA-GLUCOSIDASE BG1-RELATED-RELATED"/>
    <property type="match status" value="1"/>
</dbReference>
<dbReference type="Proteomes" id="UP001177140">
    <property type="component" value="Unassembled WGS sequence"/>
</dbReference>
<dbReference type="EMBL" id="JAJJMA010308652">
    <property type="protein sequence ID" value="MCL7048824.1"/>
    <property type="molecule type" value="Genomic_DNA"/>
</dbReference>
<evidence type="ECO:0000313" key="5">
    <source>
        <dbReference type="EMBL" id="MCL7048824.1"/>
    </source>
</evidence>
<dbReference type="AlphaFoldDB" id="A0AA42B2K9"/>
<comment type="similarity">
    <text evidence="1 4">Belongs to the glycosyl hydrolase 17 family.</text>
</comment>
<dbReference type="Pfam" id="PF00332">
    <property type="entry name" value="Glyco_hydro_17"/>
    <property type="match status" value="1"/>
</dbReference>
<dbReference type="InterPro" id="IPR017853">
    <property type="entry name" value="GH"/>
</dbReference>
<evidence type="ECO:0000256" key="1">
    <source>
        <dbReference type="ARBA" id="ARBA00008773"/>
    </source>
</evidence>
<organism evidence="5 6">
    <name type="scientific">Papaver nudicaule</name>
    <name type="common">Iceland poppy</name>
    <dbReference type="NCBI Taxonomy" id="74823"/>
    <lineage>
        <taxon>Eukaryota</taxon>
        <taxon>Viridiplantae</taxon>
        <taxon>Streptophyta</taxon>
        <taxon>Embryophyta</taxon>
        <taxon>Tracheophyta</taxon>
        <taxon>Spermatophyta</taxon>
        <taxon>Magnoliopsida</taxon>
        <taxon>Ranunculales</taxon>
        <taxon>Papaveraceae</taxon>
        <taxon>Papaveroideae</taxon>
        <taxon>Papaver</taxon>
    </lineage>
</organism>
<dbReference type="SUPFAM" id="SSF51445">
    <property type="entry name" value="(Trans)glycosidases"/>
    <property type="match status" value="1"/>
</dbReference>
<gene>
    <name evidence="5" type="ORF">MKW94_002097</name>
</gene>
<evidence type="ECO:0000256" key="4">
    <source>
        <dbReference type="RuleBase" id="RU004335"/>
    </source>
</evidence>
<evidence type="ECO:0000313" key="6">
    <source>
        <dbReference type="Proteomes" id="UP001177140"/>
    </source>
</evidence>
<evidence type="ECO:0000256" key="3">
    <source>
        <dbReference type="ARBA" id="ARBA00023295"/>
    </source>
</evidence>
<dbReference type="InterPro" id="IPR000490">
    <property type="entry name" value="Glyco_hydro_17"/>
</dbReference>
<reference evidence="5" key="1">
    <citation type="submission" date="2022-03" db="EMBL/GenBank/DDBJ databases">
        <title>A functionally conserved STORR gene fusion in Papaver species that diverged 16.8 million years ago.</title>
        <authorList>
            <person name="Catania T."/>
        </authorList>
    </citation>
    <scope>NUCLEOTIDE SEQUENCE</scope>
    <source>
        <strain evidence="5">S-191538</strain>
    </source>
</reference>
<proteinExistence type="inferred from homology"/>
<keyword evidence="3" id="KW-0326">Glycosidase</keyword>
<dbReference type="Gene3D" id="3.20.20.80">
    <property type="entry name" value="Glycosidases"/>
    <property type="match status" value="1"/>
</dbReference>
<evidence type="ECO:0008006" key="7">
    <source>
        <dbReference type="Google" id="ProtNLM"/>
    </source>
</evidence>